<dbReference type="InterPro" id="IPR050223">
    <property type="entry name" value="D-isomer_2-hydroxyacid_DH"/>
</dbReference>
<evidence type="ECO:0000313" key="6">
    <source>
        <dbReference type="EMBL" id="GGN48357.1"/>
    </source>
</evidence>
<dbReference type="InterPro" id="IPR006139">
    <property type="entry name" value="D-isomer_2_OHA_DH_cat_dom"/>
</dbReference>
<gene>
    <name evidence="6" type="ORF">GCM10011349_17910</name>
</gene>
<organism evidence="6 7">
    <name type="scientific">Novosphingobium indicum</name>
    <dbReference type="NCBI Taxonomy" id="462949"/>
    <lineage>
        <taxon>Bacteria</taxon>
        <taxon>Pseudomonadati</taxon>
        <taxon>Pseudomonadota</taxon>
        <taxon>Alphaproteobacteria</taxon>
        <taxon>Sphingomonadales</taxon>
        <taxon>Sphingomonadaceae</taxon>
        <taxon>Novosphingobium</taxon>
    </lineage>
</organism>
<dbReference type="SUPFAM" id="SSF51735">
    <property type="entry name" value="NAD(P)-binding Rossmann-fold domains"/>
    <property type="match status" value="1"/>
</dbReference>
<accession>A0ABQ2JLI8</accession>
<evidence type="ECO:0000259" key="4">
    <source>
        <dbReference type="Pfam" id="PF00389"/>
    </source>
</evidence>
<name>A0ABQ2JLI8_9SPHN</name>
<dbReference type="CDD" id="cd05301">
    <property type="entry name" value="GDH"/>
    <property type="match status" value="1"/>
</dbReference>
<dbReference type="PANTHER" id="PTHR10996:SF283">
    <property type="entry name" value="GLYOXYLATE_HYDROXYPYRUVATE REDUCTASE B"/>
    <property type="match status" value="1"/>
</dbReference>
<dbReference type="SUPFAM" id="SSF52283">
    <property type="entry name" value="Formate/glycerate dehydrogenase catalytic domain-like"/>
    <property type="match status" value="1"/>
</dbReference>
<feature type="domain" description="D-isomer specific 2-hydroxyacid dehydrogenase NAD-binding" evidence="5">
    <location>
        <begin position="124"/>
        <end position="303"/>
    </location>
</feature>
<dbReference type="EMBL" id="BMLK01000007">
    <property type="protein sequence ID" value="GGN48357.1"/>
    <property type="molecule type" value="Genomic_DNA"/>
</dbReference>
<evidence type="ECO:0000256" key="3">
    <source>
        <dbReference type="RuleBase" id="RU003719"/>
    </source>
</evidence>
<proteinExistence type="inferred from homology"/>
<evidence type="ECO:0000259" key="5">
    <source>
        <dbReference type="Pfam" id="PF02826"/>
    </source>
</evidence>
<dbReference type="PROSITE" id="PS00671">
    <property type="entry name" value="D_2_HYDROXYACID_DH_3"/>
    <property type="match status" value="1"/>
</dbReference>
<comment type="caution">
    <text evidence="6">The sequence shown here is derived from an EMBL/GenBank/DDBJ whole genome shotgun (WGS) entry which is preliminary data.</text>
</comment>
<keyword evidence="2 3" id="KW-0560">Oxidoreductase</keyword>
<dbReference type="Pfam" id="PF00389">
    <property type="entry name" value="2-Hacid_dh"/>
    <property type="match status" value="1"/>
</dbReference>
<comment type="similarity">
    <text evidence="1 3">Belongs to the D-isomer specific 2-hydroxyacid dehydrogenase family.</text>
</comment>
<feature type="domain" description="D-isomer specific 2-hydroxyacid dehydrogenase catalytic" evidence="4">
    <location>
        <begin position="19"/>
        <end position="334"/>
    </location>
</feature>
<sequence>MTAPASDTSTLPHPPRPRVVVTRKLLPEVEARMSELFDVSLNAEDRQMTRDELAAAMRECDVLVPTVTDSIDAELIAQAGDKLGLIASFGAGTEHIDIAAARARKIVVTNTPGVFTDDTADLTLALIILVSRRFSENVKVLREGKWAGWGPSAMLGHSLMGKTLGIVGMGRIGQAVAHRARAFGMEIRYHNRNRQPAALENMFSARYEPDLDTLTADADILSLHCPAGPETVNLFDARRLSLMKPTACIVNTGRGQLIDEEALIAALSEGRIAGAGLDVFANEPKVDPRLLALPGVVAMPHLGSATYEGRGAAGERIIANIRFWVDGHRPPDMVLPELP</sequence>
<dbReference type="InterPro" id="IPR029753">
    <property type="entry name" value="D-isomer_DH_CS"/>
</dbReference>
<dbReference type="PANTHER" id="PTHR10996">
    <property type="entry name" value="2-HYDROXYACID DEHYDROGENASE-RELATED"/>
    <property type="match status" value="1"/>
</dbReference>
<dbReference type="InterPro" id="IPR029752">
    <property type="entry name" value="D-isomer_DH_CS1"/>
</dbReference>
<dbReference type="Proteomes" id="UP000605099">
    <property type="component" value="Unassembled WGS sequence"/>
</dbReference>
<reference evidence="7" key="1">
    <citation type="journal article" date="2019" name="Int. J. Syst. Evol. Microbiol.">
        <title>The Global Catalogue of Microorganisms (GCM) 10K type strain sequencing project: providing services to taxonomists for standard genome sequencing and annotation.</title>
        <authorList>
            <consortium name="The Broad Institute Genomics Platform"/>
            <consortium name="The Broad Institute Genome Sequencing Center for Infectious Disease"/>
            <person name="Wu L."/>
            <person name="Ma J."/>
        </authorList>
    </citation>
    <scope>NUCLEOTIDE SEQUENCE [LARGE SCALE GENOMIC DNA]</scope>
    <source>
        <strain evidence="7">CGMCC 1.6784</strain>
    </source>
</reference>
<dbReference type="RefSeq" id="WP_188819324.1">
    <property type="nucleotide sequence ID" value="NZ_BMLK01000007.1"/>
</dbReference>
<keyword evidence="7" id="KW-1185">Reference proteome</keyword>
<dbReference type="InterPro" id="IPR036291">
    <property type="entry name" value="NAD(P)-bd_dom_sf"/>
</dbReference>
<protein>
    <submittedName>
        <fullName evidence="6">D-glycerate dehydrogenase</fullName>
    </submittedName>
</protein>
<dbReference type="Pfam" id="PF02826">
    <property type="entry name" value="2-Hacid_dh_C"/>
    <property type="match status" value="1"/>
</dbReference>
<dbReference type="InterPro" id="IPR006140">
    <property type="entry name" value="D-isomer_DH_NAD-bd"/>
</dbReference>
<dbReference type="Gene3D" id="3.40.50.720">
    <property type="entry name" value="NAD(P)-binding Rossmann-like Domain"/>
    <property type="match status" value="2"/>
</dbReference>
<evidence type="ECO:0000256" key="1">
    <source>
        <dbReference type="ARBA" id="ARBA00005854"/>
    </source>
</evidence>
<evidence type="ECO:0000256" key="2">
    <source>
        <dbReference type="ARBA" id="ARBA00023002"/>
    </source>
</evidence>
<evidence type="ECO:0000313" key="7">
    <source>
        <dbReference type="Proteomes" id="UP000605099"/>
    </source>
</evidence>
<dbReference type="PROSITE" id="PS00065">
    <property type="entry name" value="D_2_HYDROXYACID_DH_1"/>
    <property type="match status" value="1"/>
</dbReference>